<dbReference type="PROSITE" id="PS51935">
    <property type="entry name" value="NLPC_P60"/>
    <property type="match status" value="1"/>
</dbReference>
<dbReference type="InterPro" id="IPR038765">
    <property type="entry name" value="Papain-like_cys_pep_sf"/>
</dbReference>
<keyword evidence="5" id="KW-0732">Signal</keyword>
<dbReference type="AlphaFoldDB" id="A0A433QEY7"/>
<keyword evidence="2" id="KW-0645">Protease</keyword>
<keyword evidence="4" id="KW-0788">Thiol protease</keyword>
<evidence type="ECO:0000256" key="3">
    <source>
        <dbReference type="ARBA" id="ARBA00022801"/>
    </source>
</evidence>
<dbReference type="Gene3D" id="2.30.30.40">
    <property type="entry name" value="SH3 Domains"/>
    <property type="match status" value="1"/>
</dbReference>
<evidence type="ECO:0000256" key="2">
    <source>
        <dbReference type="ARBA" id="ARBA00022670"/>
    </source>
</evidence>
<gene>
    <name evidence="7" type="ORF">BC938DRAFT_481988</name>
</gene>
<dbReference type="InterPro" id="IPR051794">
    <property type="entry name" value="PG_Endopeptidase_C40"/>
</dbReference>
<dbReference type="Gene3D" id="3.90.1720.10">
    <property type="entry name" value="endopeptidase domain like (from Nostoc punctiforme)"/>
    <property type="match status" value="1"/>
</dbReference>
<evidence type="ECO:0000256" key="5">
    <source>
        <dbReference type="SAM" id="SignalP"/>
    </source>
</evidence>
<feature type="chain" id="PRO_5019277823" description="NlpC/P60 domain-containing protein" evidence="5">
    <location>
        <begin position="21"/>
        <end position="233"/>
    </location>
</feature>
<evidence type="ECO:0000256" key="4">
    <source>
        <dbReference type="ARBA" id="ARBA00022807"/>
    </source>
</evidence>
<evidence type="ECO:0000256" key="1">
    <source>
        <dbReference type="ARBA" id="ARBA00007074"/>
    </source>
</evidence>
<proteinExistence type="inferred from homology"/>
<organism evidence="7 8">
    <name type="scientific">Jimgerdemannia flammicorona</name>
    <dbReference type="NCBI Taxonomy" id="994334"/>
    <lineage>
        <taxon>Eukaryota</taxon>
        <taxon>Fungi</taxon>
        <taxon>Fungi incertae sedis</taxon>
        <taxon>Mucoromycota</taxon>
        <taxon>Mucoromycotina</taxon>
        <taxon>Endogonomycetes</taxon>
        <taxon>Endogonales</taxon>
        <taxon>Endogonaceae</taxon>
        <taxon>Jimgerdemannia</taxon>
    </lineage>
</organism>
<dbReference type="EMBL" id="RBNJ01006731">
    <property type="protein sequence ID" value="RUS28352.1"/>
    <property type="molecule type" value="Genomic_DNA"/>
</dbReference>
<reference evidence="7 8" key="1">
    <citation type="journal article" date="2018" name="New Phytol.">
        <title>Phylogenomics of Endogonaceae and evolution of mycorrhizas within Mucoromycota.</title>
        <authorList>
            <person name="Chang Y."/>
            <person name="Desiro A."/>
            <person name="Na H."/>
            <person name="Sandor L."/>
            <person name="Lipzen A."/>
            <person name="Clum A."/>
            <person name="Barry K."/>
            <person name="Grigoriev I.V."/>
            <person name="Martin F.M."/>
            <person name="Stajich J.E."/>
            <person name="Smith M.E."/>
            <person name="Bonito G."/>
            <person name="Spatafora J.W."/>
        </authorList>
    </citation>
    <scope>NUCLEOTIDE SEQUENCE [LARGE SCALE GENOMIC DNA]</scope>
    <source>
        <strain evidence="7 8">AD002</strain>
    </source>
</reference>
<dbReference type="PANTHER" id="PTHR47359">
    <property type="entry name" value="PEPTIDOGLYCAN DL-ENDOPEPTIDASE CWLO"/>
    <property type="match status" value="1"/>
</dbReference>
<name>A0A433QEY7_9FUNG</name>
<comment type="similarity">
    <text evidence="1">Belongs to the peptidase C40 family.</text>
</comment>
<sequence>MKFAACLGAILLASSTLVDACYPTKADLNIRSAPNSQSSILGQYKKGTCIDIVCQIQGENISGDSWWDKTNLGYVADYYVQTGVTRIPGVPICGGGPTGNGDAIVAKAKSQLGVAYSWGGGNQNGPSYGICCATDPPQDGRKVFGFDCSGLSQYAVYQGTGKVIPRTSGAQATYSGCQKVDYGSRQPGDLVFYDGHVAIYAGNDQMVEAPLPGKTVRVAPVRGGHYSYVRRCW</sequence>
<feature type="signal peptide" evidence="5">
    <location>
        <begin position="1"/>
        <end position="20"/>
    </location>
</feature>
<evidence type="ECO:0000313" key="7">
    <source>
        <dbReference type="EMBL" id="RUS28352.1"/>
    </source>
</evidence>
<evidence type="ECO:0000313" key="8">
    <source>
        <dbReference type="Proteomes" id="UP000274822"/>
    </source>
</evidence>
<dbReference type="GO" id="GO:0006508">
    <property type="term" value="P:proteolysis"/>
    <property type="evidence" value="ECO:0007669"/>
    <property type="project" value="UniProtKB-KW"/>
</dbReference>
<dbReference type="SUPFAM" id="SSF54001">
    <property type="entry name" value="Cysteine proteinases"/>
    <property type="match status" value="1"/>
</dbReference>
<dbReference type="InterPro" id="IPR000064">
    <property type="entry name" value="NLP_P60_dom"/>
</dbReference>
<dbReference type="Proteomes" id="UP000274822">
    <property type="component" value="Unassembled WGS sequence"/>
</dbReference>
<protein>
    <recommendedName>
        <fullName evidence="6">NlpC/P60 domain-containing protein</fullName>
    </recommendedName>
</protein>
<accession>A0A433QEY7</accession>
<keyword evidence="3" id="KW-0378">Hydrolase</keyword>
<keyword evidence="8" id="KW-1185">Reference proteome</keyword>
<feature type="domain" description="NlpC/P60" evidence="6">
    <location>
        <begin position="98"/>
        <end position="233"/>
    </location>
</feature>
<dbReference type="GO" id="GO:0008234">
    <property type="term" value="F:cysteine-type peptidase activity"/>
    <property type="evidence" value="ECO:0007669"/>
    <property type="project" value="UniProtKB-KW"/>
</dbReference>
<comment type="caution">
    <text evidence="7">The sequence shown here is derived from an EMBL/GenBank/DDBJ whole genome shotgun (WGS) entry which is preliminary data.</text>
</comment>
<evidence type="ECO:0000259" key="6">
    <source>
        <dbReference type="PROSITE" id="PS51935"/>
    </source>
</evidence>
<dbReference type="Pfam" id="PF00877">
    <property type="entry name" value="NLPC_P60"/>
    <property type="match status" value="1"/>
</dbReference>
<dbReference type="PANTHER" id="PTHR47359:SF3">
    <property type="entry name" value="NLP_P60 DOMAIN-CONTAINING PROTEIN-RELATED"/>
    <property type="match status" value="1"/>
</dbReference>